<dbReference type="EMBL" id="QRHA01000006">
    <property type="protein sequence ID" value="RDV25586.1"/>
    <property type="molecule type" value="Genomic_DNA"/>
</dbReference>
<gene>
    <name evidence="1" type="ORF">DXV75_09865</name>
</gene>
<evidence type="ECO:0000313" key="1">
    <source>
        <dbReference type="EMBL" id="RDV25586.1"/>
    </source>
</evidence>
<organism evidence="1 2">
    <name type="scientific">Alteromonas aestuariivivens</name>
    <dbReference type="NCBI Taxonomy" id="1938339"/>
    <lineage>
        <taxon>Bacteria</taxon>
        <taxon>Pseudomonadati</taxon>
        <taxon>Pseudomonadota</taxon>
        <taxon>Gammaproteobacteria</taxon>
        <taxon>Alteromonadales</taxon>
        <taxon>Alteromonadaceae</taxon>
        <taxon>Alteromonas/Salinimonas group</taxon>
        <taxon>Alteromonas</taxon>
    </lineage>
</organism>
<name>A0A3D8M734_9ALTE</name>
<accession>A0A3D8M734</accession>
<evidence type="ECO:0000313" key="2">
    <source>
        <dbReference type="Proteomes" id="UP000256561"/>
    </source>
</evidence>
<protein>
    <recommendedName>
        <fullName evidence="3">Peptide ABC transporter permease</fullName>
    </recommendedName>
</protein>
<proteinExistence type="predicted"/>
<evidence type="ECO:0008006" key="3">
    <source>
        <dbReference type="Google" id="ProtNLM"/>
    </source>
</evidence>
<dbReference type="AlphaFoldDB" id="A0A3D8M734"/>
<dbReference type="InterPro" id="IPR010836">
    <property type="entry name" value="SapC"/>
</dbReference>
<keyword evidence="2" id="KW-1185">Reference proteome</keyword>
<dbReference type="Pfam" id="PF07277">
    <property type="entry name" value="SapC"/>
    <property type="match status" value="1"/>
</dbReference>
<dbReference type="Proteomes" id="UP000256561">
    <property type="component" value="Unassembled WGS sequence"/>
</dbReference>
<dbReference type="RefSeq" id="WP_115593241.1">
    <property type="nucleotide sequence ID" value="NZ_QRHA01000006.1"/>
</dbReference>
<sequence>MTDLVLLDNLTHKDLRVVTRYSADFGDNIASTLTFPTEFANVEKEYPILLHKSPQSSQFQAVALFGLERGENLFLSESSPLTNHCGSWQASYVPAMIAKGPFVIGMHNNGNGQPNAMIHIDMDSPRINQSEGKAVFLPHGGNSDYLNHVSRLLGTIHDGMQSSAAMYAAFEKYDLIEPLSIDITLINGDAVRIGGHYTISEEKLAQLPAHALFELNQNGFLQGAFLIVASLTNMRKLIDMKNARLQNANY</sequence>
<dbReference type="OrthoDB" id="8888710at2"/>
<reference evidence="2" key="1">
    <citation type="submission" date="2018-08" db="EMBL/GenBank/DDBJ databases">
        <authorList>
            <person name="Zhang J."/>
            <person name="Du Z.-J."/>
        </authorList>
    </citation>
    <scope>NUCLEOTIDE SEQUENCE [LARGE SCALE GENOMIC DNA]</scope>
    <source>
        <strain evidence="2">KCTC 52655</strain>
    </source>
</reference>
<comment type="caution">
    <text evidence="1">The sequence shown here is derived from an EMBL/GenBank/DDBJ whole genome shotgun (WGS) entry which is preliminary data.</text>
</comment>